<proteinExistence type="predicted"/>
<name>A0A848B3C3_9BACT</name>
<evidence type="ECO:0008006" key="3">
    <source>
        <dbReference type="Google" id="ProtNLM"/>
    </source>
</evidence>
<reference evidence="1 2" key="1">
    <citation type="submission" date="2020-04" db="EMBL/GenBank/DDBJ databases">
        <authorList>
            <person name="Hitch T.C.A."/>
            <person name="Wylensek D."/>
            <person name="Clavel T."/>
        </authorList>
    </citation>
    <scope>NUCLEOTIDE SEQUENCE [LARGE SCALE GENOMIC DNA]</scope>
    <source>
        <strain evidence="1 2">COR2-253-APC-1A</strain>
    </source>
</reference>
<dbReference type="InterPro" id="IPR043504">
    <property type="entry name" value="Peptidase_S1_PA_chymotrypsin"/>
</dbReference>
<dbReference type="RefSeq" id="WP_168963323.1">
    <property type="nucleotide sequence ID" value="NZ_JABAEW010000036.1"/>
</dbReference>
<dbReference type="AlphaFoldDB" id="A0A848B3C3"/>
<organism evidence="1 2">
    <name type="scientific">Victivallis vadensis</name>
    <dbReference type="NCBI Taxonomy" id="172901"/>
    <lineage>
        <taxon>Bacteria</taxon>
        <taxon>Pseudomonadati</taxon>
        <taxon>Lentisphaerota</taxon>
        <taxon>Lentisphaeria</taxon>
        <taxon>Victivallales</taxon>
        <taxon>Victivallaceae</taxon>
        <taxon>Victivallis</taxon>
    </lineage>
</organism>
<protein>
    <recommendedName>
        <fullName evidence="3">Trypsin-like peptidase</fullName>
    </recommendedName>
</protein>
<comment type="caution">
    <text evidence="1">The sequence shown here is derived from an EMBL/GenBank/DDBJ whole genome shotgun (WGS) entry which is preliminary data.</text>
</comment>
<sequence length="333" mass="36854">MMRKWWSAVLLVGFGWIVGGSEPWSFEITGDRMRGAGSAVRWEGQPVVVTAAHVVVDNPDLHLADGEGKEYAIRSVELAPDRDLAILETVELPPFGPAVRRSGLSSGSSLYNKGISYQPVKISLQEVNLAGLRIRPGESGEAVTGASGEVVGVLRGRRREGEEAVAVRIDNYVRRPEATVTLQQLKAWQSASERAKELDRLLQEAAQESAGKKLRERAAAVLQGFFPATSEVPAALRRAYREILEPLCMEAAWLGLGLDGTVLAESGEYHRKAWEVLLRQHGFPDFEFVKPDTWGIACWKLSGKRLLWVSFCEKGPFAGKIMLKIHEKRTKWP</sequence>
<dbReference type="EMBL" id="JABAEW010000036">
    <property type="protein sequence ID" value="NMD88089.1"/>
    <property type="molecule type" value="Genomic_DNA"/>
</dbReference>
<dbReference type="SUPFAM" id="SSF50494">
    <property type="entry name" value="Trypsin-like serine proteases"/>
    <property type="match status" value="1"/>
</dbReference>
<evidence type="ECO:0000313" key="1">
    <source>
        <dbReference type="EMBL" id="NMD88089.1"/>
    </source>
</evidence>
<evidence type="ECO:0000313" key="2">
    <source>
        <dbReference type="Proteomes" id="UP000576225"/>
    </source>
</evidence>
<dbReference type="Gene3D" id="2.40.10.10">
    <property type="entry name" value="Trypsin-like serine proteases"/>
    <property type="match status" value="2"/>
</dbReference>
<accession>A0A848B3C3</accession>
<gene>
    <name evidence="1" type="ORF">HF882_15990</name>
</gene>
<dbReference type="Pfam" id="PF13365">
    <property type="entry name" value="Trypsin_2"/>
    <property type="match status" value="1"/>
</dbReference>
<dbReference type="Proteomes" id="UP000576225">
    <property type="component" value="Unassembled WGS sequence"/>
</dbReference>
<dbReference type="InterPro" id="IPR009003">
    <property type="entry name" value="Peptidase_S1_PA"/>
</dbReference>